<keyword evidence="1" id="KW-0175">Coiled coil</keyword>
<proteinExistence type="predicted"/>
<evidence type="ECO:0000313" key="3">
    <source>
        <dbReference type="Proteomes" id="UP000005237"/>
    </source>
</evidence>
<reference evidence="3" key="1">
    <citation type="submission" date="2010-08" db="EMBL/GenBank/DDBJ databases">
        <authorList>
            <consortium name="Caenorhabditis japonica Sequencing Consortium"/>
            <person name="Wilson R.K."/>
        </authorList>
    </citation>
    <scope>NUCLEOTIDE SEQUENCE [LARGE SCALE GENOMIC DNA]</scope>
    <source>
        <strain evidence="3">DF5081</strain>
    </source>
</reference>
<reference evidence="2" key="2">
    <citation type="submission" date="2022-06" db="UniProtKB">
        <authorList>
            <consortium name="EnsemblMetazoa"/>
        </authorList>
    </citation>
    <scope>IDENTIFICATION</scope>
    <source>
        <strain evidence="2">DF5081</strain>
    </source>
</reference>
<dbReference type="Proteomes" id="UP000005237">
    <property type="component" value="Unassembled WGS sequence"/>
</dbReference>
<evidence type="ECO:0000256" key="1">
    <source>
        <dbReference type="SAM" id="Coils"/>
    </source>
</evidence>
<dbReference type="AlphaFoldDB" id="A0A8R1HL43"/>
<organism evidence="2 3">
    <name type="scientific">Caenorhabditis japonica</name>
    <dbReference type="NCBI Taxonomy" id="281687"/>
    <lineage>
        <taxon>Eukaryota</taxon>
        <taxon>Metazoa</taxon>
        <taxon>Ecdysozoa</taxon>
        <taxon>Nematoda</taxon>
        <taxon>Chromadorea</taxon>
        <taxon>Rhabditida</taxon>
        <taxon>Rhabditina</taxon>
        <taxon>Rhabditomorpha</taxon>
        <taxon>Rhabditoidea</taxon>
        <taxon>Rhabditidae</taxon>
        <taxon>Peloderinae</taxon>
        <taxon>Caenorhabditis</taxon>
    </lineage>
</organism>
<feature type="coiled-coil region" evidence="1">
    <location>
        <begin position="385"/>
        <end position="412"/>
    </location>
</feature>
<protein>
    <recommendedName>
        <fullName evidence="4">MIF4G domain-containing protein</fullName>
    </recommendedName>
</protein>
<dbReference type="EnsemblMetazoa" id="CJA05019.1">
    <property type="protein sequence ID" value="CJA05019.1"/>
    <property type="gene ID" value="WBGene00124223"/>
</dbReference>
<accession>A0A8R1HL43</accession>
<name>A0A8R1HL43_CAEJA</name>
<dbReference type="InterPro" id="IPR016024">
    <property type="entry name" value="ARM-type_fold"/>
</dbReference>
<evidence type="ECO:0000313" key="2">
    <source>
        <dbReference type="EnsemblMetazoa" id="CJA05019.1"/>
    </source>
</evidence>
<dbReference type="Gene3D" id="1.25.40.180">
    <property type="match status" value="1"/>
</dbReference>
<dbReference type="SUPFAM" id="SSF48371">
    <property type="entry name" value="ARM repeat"/>
    <property type="match status" value="1"/>
</dbReference>
<evidence type="ECO:0008006" key="4">
    <source>
        <dbReference type="Google" id="ProtNLM"/>
    </source>
</evidence>
<sequence length="472" mass="53554">MGNNTQMQHEYVNYGIPQHHQNYYPQQRHQNHYHQQQQQNCGMMPHGGFMFNANADIFVPRNGPITHQDYNMPQQHHYYGAPQHHAGYQGYGTSAPSSSSYNTMLGHEDPSLDAFAQFGQQSQQYMPSKELCIQIQDSRSQSLLNEIQVGCEQLISEGEEDSTTWISAIRQRFQDPKIDEESKKTGTKLIVEMAYSMEPNQFKGTDPQNTFSNLLKNLSEEIKDFLRQSIIPVIGEFHQCRTQLENDSRVYLAVFYAELFVKLTLENGSRIDKIGEALCDQIDEILKFPKKDEYMKCLLRAFKVAGAELDSSENLRKRVDQILTIMGGFANGSPVLGESVKAQVLSLIDCRQRGWDRVAKSGLETSAASYSTGACEDSFDESVDNDLTEEERQFLESHLAQASEKDDEAEDQELMQEFGKFVKEELLAAEVFLIVFDIIINYLQVARTAELMGGLNANDENVQDSESAQAKE</sequence>
<keyword evidence="3" id="KW-1185">Reference proteome</keyword>